<evidence type="ECO:0000313" key="2">
    <source>
        <dbReference type="Proteomes" id="UP001156560"/>
    </source>
</evidence>
<dbReference type="AlphaFoldDB" id="A0AA47JE06"/>
<sequence>MSEMVFNNTFNNGENARFNACVGNNGWQSLETYSDGYDEAVTVLYESAKSYRTPLDVIIHPMVFSARHRIELFLKAAIKSLGEMRSELEVSDEKLIKTHDLNKLWELFKEKAQVCDRRFNDFLCDSEEIILEFAEIDPTAETFRYPYSQDNQKHLVSTPVINIEVFYERYRFLSEKMDDMFYKLEALVHEYQQGTFTSKLSRHDLYLIAKIIPLRKDWGSTDFVEIRGKIMSDYELGSRNFSEALNVIQKHREFSSLIGVEIAVETIAPEKIEHALALSKEIDDSEANSTALFDPEVFEVRRRVYESFMENFSDSEMVTLFTLFELGSMNYYSESFDYLFNKYTQENSKEECIQHLYTNRMMVKYVLNALRKLGQQSSLGALEKYA</sequence>
<dbReference type="Proteomes" id="UP001156560">
    <property type="component" value="Chromosome 1"/>
</dbReference>
<organism evidence="1 2">
    <name type="scientific">Vibrio parahaemolyticus</name>
    <dbReference type="NCBI Taxonomy" id="670"/>
    <lineage>
        <taxon>Bacteria</taxon>
        <taxon>Pseudomonadati</taxon>
        <taxon>Pseudomonadota</taxon>
        <taxon>Gammaproteobacteria</taxon>
        <taxon>Vibrionales</taxon>
        <taxon>Vibrionaceae</taxon>
        <taxon>Vibrio</taxon>
    </lineage>
</organism>
<reference evidence="1" key="1">
    <citation type="submission" date="2022-12" db="EMBL/GenBank/DDBJ databases">
        <title>Vibrio parahaemolyticus become highly virulent by producing novel Tc toxins.</title>
        <authorList>
            <person name="Yang F."/>
            <person name="You Y."/>
            <person name="Lai Q."/>
            <person name="Xu L."/>
            <person name="Li F."/>
        </authorList>
    </citation>
    <scope>NUCLEOTIDE SEQUENCE</scope>
    <source>
        <strain evidence="1">Vp-HL-202005</strain>
    </source>
</reference>
<evidence type="ECO:0000313" key="1">
    <source>
        <dbReference type="EMBL" id="WAT89060.1"/>
    </source>
</evidence>
<gene>
    <name evidence="1" type="ORF">O1Q84_10400</name>
</gene>
<proteinExistence type="predicted"/>
<accession>A0AA47JE06</accession>
<protein>
    <recommendedName>
        <fullName evidence="3">HEPN domain-containing protein</fullName>
    </recommendedName>
</protein>
<name>A0AA47JE06_VIBPH</name>
<evidence type="ECO:0008006" key="3">
    <source>
        <dbReference type="Google" id="ProtNLM"/>
    </source>
</evidence>
<dbReference type="EMBL" id="CP114194">
    <property type="protein sequence ID" value="WAT89060.1"/>
    <property type="molecule type" value="Genomic_DNA"/>
</dbReference>
<dbReference type="RefSeq" id="WP_139125508.1">
    <property type="nucleotide sequence ID" value="NZ_CP114194.1"/>
</dbReference>